<evidence type="ECO:0000259" key="1">
    <source>
        <dbReference type="PROSITE" id="PS50011"/>
    </source>
</evidence>
<dbReference type="InParanoid" id="A0A7C8J2J6"/>
<dbReference type="AlphaFoldDB" id="A0A7C8J2J6"/>
<keyword evidence="3" id="KW-1185">Reference proteome</keyword>
<evidence type="ECO:0000313" key="3">
    <source>
        <dbReference type="Proteomes" id="UP000481858"/>
    </source>
</evidence>
<dbReference type="OrthoDB" id="4062651at2759"/>
<comment type="caution">
    <text evidence="2">The sequence shown here is derived from an EMBL/GenBank/DDBJ whole genome shotgun (WGS) entry which is preliminary data.</text>
</comment>
<dbReference type="Gene3D" id="1.10.510.10">
    <property type="entry name" value="Transferase(Phosphotransferase) domain 1"/>
    <property type="match status" value="1"/>
</dbReference>
<dbReference type="GO" id="GO:0005524">
    <property type="term" value="F:ATP binding"/>
    <property type="evidence" value="ECO:0007669"/>
    <property type="project" value="InterPro"/>
</dbReference>
<dbReference type="PANTHER" id="PTHR24359:SF1">
    <property type="entry name" value="INHIBITOR OF NUCLEAR FACTOR KAPPA-B KINASE EPSILON SUBUNIT HOMOLOG 1-RELATED"/>
    <property type="match status" value="1"/>
</dbReference>
<dbReference type="PROSITE" id="PS50011">
    <property type="entry name" value="PROTEIN_KINASE_DOM"/>
    <property type="match status" value="1"/>
</dbReference>
<dbReference type="PANTHER" id="PTHR24359">
    <property type="entry name" value="SERINE/THREONINE-PROTEIN KINASE SBK1"/>
    <property type="match status" value="1"/>
</dbReference>
<dbReference type="InterPro" id="IPR000719">
    <property type="entry name" value="Prot_kinase_dom"/>
</dbReference>
<gene>
    <name evidence="2" type="ORF">GQX73_g4172</name>
</gene>
<evidence type="ECO:0000313" key="2">
    <source>
        <dbReference type="EMBL" id="KAF2969399.1"/>
    </source>
</evidence>
<dbReference type="InterPro" id="IPR011009">
    <property type="entry name" value="Kinase-like_dom_sf"/>
</dbReference>
<name>A0A7C8J2J6_9PEZI</name>
<dbReference type="Pfam" id="PF00069">
    <property type="entry name" value="Pkinase"/>
    <property type="match status" value="1"/>
</dbReference>
<sequence>MSVASRNSRFSTKSLDTRVASYSKATDSLSDASTVVDDLEPGRSKSNNEVFWYLTPWNIRALFPSGDTIVQELESMVPDPELFQNGVNVECLVIGPDKAHCALKRYDTKWEWKYEAREIKKFGEFQHPAISPALATIKIGGKYYILFPWAKHGSLRDFWYENPDPAKLADDVELWLLQQCFGIAHALMEIHGDLLVPSRREISYVLHGDIKPENILCFPTDQTHTDAHGSIVPEPDLGRLKLTCFGPSKFREPSTEESIETTIAFRLNYRPLETEILKGFINQATDIWSLGCVFLEFATWYVMGARGLEAFINTWRNTNNLFPGWGGQVMDAAFFSFGTRLHPDKSMLNSSLIADIREHPRSTKAIHAFLDFIETKMLVHEDKRATAITVAAALWNLLRSSSNNSGTWGLSMAGGNDVPQDKEQLRLTLYDPFNPPSALDRWRVWLESLLGFNPVDGYSLPQSKLTWRVSINNTTPPPFPSLHDGQDQFGYWNSID</sequence>
<reference evidence="2 3" key="1">
    <citation type="submission" date="2019-12" db="EMBL/GenBank/DDBJ databases">
        <title>Draft genome sequence of the ascomycete Xylaria multiplex DSM 110363.</title>
        <authorList>
            <person name="Buettner E."/>
            <person name="Kellner H."/>
        </authorList>
    </citation>
    <scope>NUCLEOTIDE SEQUENCE [LARGE SCALE GENOMIC DNA]</scope>
    <source>
        <strain evidence="2 3">DSM 110363</strain>
    </source>
</reference>
<dbReference type="InterPro" id="IPR008271">
    <property type="entry name" value="Ser/Thr_kinase_AS"/>
</dbReference>
<dbReference type="SMART" id="SM00220">
    <property type="entry name" value="S_TKc"/>
    <property type="match status" value="1"/>
</dbReference>
<dbReference type="PROSITE" id="PS00108">
    <property type="entry name" value="PROTEIN_KINASE_ST"/>
    <property type="match status" value="1"/>
</dbReference>
<protein>
    <recommendedName>
        <fullName evidence="1">Protein kinase domain-containing protein</fullName>
    </recommendedName>
</protein>
<accession>A0A7C8J2J6</accession>
<dbReference type="GO" id="GO:0004674">
    <property type="term" value="F:protein serine/threonine kinase activity"/>
    <property type="evidence" value="ECO:0007669"/>
    <property type="project" value="TreeGrafter"/>
</dbReference>
<dbReference type="Proteomes" id="UP000481858">
    <property type="component" value="Unassembled WGS sequence"/>
</dbReference>
<proteinExistence type="predicted"/>
<feature type="domain" description="Protein kinase" evidence="1">
    <location>
        <begin position="57"/>
        <end position="370"/>
    </location>
</feature>
<dbReference type="EMBL" id="WUBL01000037">
    <property type="protein sequence ID" value="KAF2969399.1"/>
    <property type="molecule type" value="Genomic_DNA"/>
</dbReference>
<organism evidence="2 3">
    <name type="scientific">Xylaria multiplex</name>
    <dbReference type="NCBI Taxonomy" id="323545"/>
    <lineage>
        <taxon>Eukaryota</taxon>
        <taxon>Fungi</taxon>
        <taxon>Dikarya</taxon>
        <taxon>Ascomycota</taxon>
        <taxon>Pezizomycotina</taxon>
        <taxon>Sordariomycetes</taxon>
        <taxon>Xylariomycetidae</taxon>
        <taxon>Xylariales</taxon>
        <taxon>Xylariaceae</taxon>
        <taxon>Xylaria</taxon>
    </lineage>
</organism>
<dbReference type="SUPFAM" id="SSF56112">
    <property type="entry name" value="Protein kinase-like (PK-like)"/>
    <property type="match status" value="1"/>
</dbReference>